<dbReference type="PANTHER" id="PTHR16026:SF0">
    <property type="entry name" value="CARTILAGE ACIDIC PROTEIN 1"/>
    <property type="match status" value="1"/>
</dbReference>
<protein>
    <submittedName>
        <fullName evidence="3">Repeat domain-containing protein</fullName>
    </submittedName>
</protein>
<dbReference type="Pfam" id="PF07593">
    <property type="entry name" value="UnbV_ASPIC"/>
    <property type="match status" value="1"/>
</dbReference>
<accession>A0A1M4WUH3</accession>
<evidence type="ECO:0000313" key="3">
    <source>
        <dbReference type="EMBL" id="SHE84817.1"/>
    </source>
</evidence>
<reference evidence="3 4" key="1">
    <citation type="submission" date="2016-11" db="EMBL/GenBank/DDBJ databases">
        <authorList>
            <person name="Jaros S."/>
            <person name="Januszkiewicz K."/>
            <person name="Wedrychowicz H."/>
        </authorList>
    </citation>
    <scope>NUCLEOTIDE SEQUENCE [LARGE SCALE GENOMIC DNA]</scope>
    <source>
        <strain evidence="3 4">DSM 26897</strain>
    </source>
</reference>
<dbReference type="PROSITE" id="PS51257">
    <property type="entry name" value="PROKAR_LIPOPROTEIN"/>
    <property type="match status" value="1"/>
</dbReference>
<dbReference type="InterPro" id="IPR013517">
    <property type="entry name" value="FG-GAP"/>
</dbReference>
<dbReference type="EMBL" id="FQUO01000003">
    <property type="protein sequence ID" value="SHE84817.1"/>
    <property type="molecule type" value="Genomic_DNA"/>
</dbReference>
<dbReference type="InterPro" id="IPR027039">
    <property type="entry name" value="Crtac1"/>
</dbReference>
<dbReference type="AlphaFoldDB" id="A0A1M4WUH3"/>
<dbReference type="OrthoDB" id="600363at2"/>
<keyword evidence="4" id="KW-1185">Reference proteome</keyword>
<feature type="domain" description="ASPIC/UnbV" evidence="2">
    <location>
        <begin position="528"/>
        <end position="594"/>
    </location>
</feature>
<dbReference type="Pfam" id="PF13517">
    <property type="entry name" value="FG-GAP_3"/>
    <property type="match status" value="4"/>
</dbReference>
<dbReference type="PANTHER" id="PTHR16026">
    <property type="entry name" value="CARTILAGE ACIDIC PROTEIN 1"/>
    <property type="match status" value="1"/>
</dbReference>
<sequence length="1185" mass="130157">MKIRHLLLLASVLIGCKEPTLFEQVSSRDSGITFNNKLEDNDSLNVLDVENIYNGGGVGVGDFNNDGLQDLYFAGNNVPNKLYLNKGDLKFEDITQSAGVDGAGRWSRGISVVDINSDGLQDIYVCASLLPDSKRRENLLYVNKGLKNGVPVFANEAAAYGLADTSHTTMAAFFDYDNDGDLDVYLLVNEILKNQYPNTFRPILNDGSHPNTDKLLRNDYHAALKHPVFTDVSREAGITVEGYGHGINIVDINKDGWKDIYITNDFLSNNNLFINQRNGSFRDEVKAYFKHTSENAMGQDVTDINNDGLVDVIEADMSPEDNYRKKMMLNPISYQRYQNNALYDFQDQYVRNSIQVNQGFYKAPADSAARPVFSDLGFLTGMAETDWSWTPVVADFDNDGLRDIIITNGFPKDVTDHDFIAFRNKANLLSSKREILDQIPQVKIANYAFHNRGGLQFVNATANWGLSQPSFSNGSVYADMDNDGDLDLVMNNINDEALVYRNNARQQDKEANHFLRLHLKGDAANPSALGAQIELRYKGTVQVYELTPYRGYLSSIQLDPQFGVGKNSVVDSILVSWPNGKQQLLQNVKADQTVQMDIRSANAAVPVAVPAINASSLFQDITNASGIRYVHHDSDFIDFNVQKLLPHKLSEYGPALAVGDMDGNGLDDLVCGGSFFYHAQLLLQQKDGRFIQKSLEPQEYDAAKRSEDMGLLLFDADGDQDLDLYIASGGYEAEPGSPSYQDRFYMNDGRGNFSIQVPALPQLRTSKSCVRAADYDRDGDLDLFVAGRVDPWFYPRPVSSYLLRNDSKPGAPRFTDITKAVIPALQNIGLVCDALFTDFNNDGWPDLALAGEWMPLTFIANNKGAFTGGGAVKQLPQSSGWWNSLTPGDFDNDGDMDYVAGNLGKNAFYRNRNGKPVCITAADFDQNGSYDAIPSLFIPTSATDTTLKEFPGPLRDDMSKQMISMRSKFQTYQAFAKAALPEVLTDEQRKGAIRLEANQLQSVLVRNDGAKGFSVVPLPLAAQVAPLFGMVAEDFDADGNLDLAITGNDYSVEAAIGRYDALNGLVLRGDGKGGFSPLTLAQSGLYLPGAGKAMVYLQGVGGRMLVAASQTKGPLKIFALQNQQPLLAIPAGAVKATLIMRDGSRQQREFYGGASFLSQPGRLVLGGAVQRMEVVDRKGKKLAGL</sequence>
<dbReference type="InterPro" id="IPR028994">
    <property type="entry name" value="Integrin_alpha_N"/>
</dbReference>
<dbReference type="STRING" id="1302690.BUE76_06675"/>
<evidence type="ECO:0000256" key="1">
    <source>
        <dbReference type="ARBA" id="ARBA00022729"/>
    </source>
</evidence>
<dbReference type="InterPro" id="IPR011519">
    <property type="entry name" value="UnbV_ASPIC"/>
</dbReference>
<keyword evidence="1" id="KW-0732">Signal</keyword>
<evidence type="ECO:0000313" key="4">
    <source>
        <dbReference type="Proteomes" id="UP000184368"/>
    </source>
</evidence>
<organism evidence="3 4">
    <name type="scientific">Cnuella takakiae</name>
    <dbReference type="NCBI Taxonomy" id="1302690"/>
    <lineage>
        <taxon>Bacteria</taxon>
        <taxon>Pseudomonadati</taxon>
        <taxon>Bacteroidota</taxon>
        <taxon>Chitinophagia</taxon>
        <taxon>Chitinophagales</taxon>
        <taxon>Chitinophagaceae</taxon>
        <taxon>Cnuella</taxon>
    </lineage>
</organism>
<evidence type="ECO:0000259" key="2">
    <source>
        <dbReference type="Pfam" id="PF07593"/>
    </source>
</evidence>
<dbReference type="Proteomes" id="UP000184368">
    <property type="component" value="Unassembled WGS sequence"/>
</dbReference>
<dbReference type="SUPFAM" id="SSF69318">
    <property type="entry name" value="Integrin alpha N-terminal domain"/>
    <property type="match status" value="3"/>
</dbReference>
<gene>
    <name evidence="3" type="ORF">SAMN05444008_103144</name>
</gene>
<name>A0A1M4WUH3_9BACT</name>
<dbReference type="RefSeq" id="WP_073040630.1">
    <property type="nucleotide sequence ID" value="NZ_FQUO01000003.1"/>
</dbReference>
<dbReference type="Gene3D" id="2.130.10.130">
    <property type="entry name" value="Integrin alpha, N-terminal"/>
    <property type="match status" value="3"/>
</dbReference>
<proteinExistence type="predicted"/>